<dbReference type="PROSITE" id="PS00775">
    <property type="entry name" value="GLYCOSYL_HYDROL_F3"/>
    <property type="match status" value="1"/>
</dbReference>
<dbReference type="NCBIfam" id="NF003740">
    <property type="entry name" value="PRK05337.1"/>
    <property type="match status" value="1"/>
</dbReference>
<dbReference type="Gene3D" id="3.20.20.300">
    <property type="entry name" value="Glycoside hydrolase, family 3, N-terminal domain"/>
    <property type="match status" value="1"/>
</dbReference>
<dbReference type="InterPro" id="IPR019800">
    <property type="entry name" value="Glyco_hydro_3_AS"/>
</dbReference>
<feature type="domain" description="Glycoside hydrolase family 3 N-terminal" evidence="4">
    <location>
        <begin position="2"/>
        <end position="325"/>
    </location>
</feature>
<dbReference type="STRING" id="1529.SAMN04487885_1313"/>
<dbReference type="InterPro" id="IPR017853">
    <property type="entry name" value="GH"/>
</dbReference>
<dbReference type="GO" id="GO:0005975">
    <property type="term" value="P:carbohydrate metabolic process"/>
    <property type="evidence" value="ECO:0007669"/>
    <property type="project" value="InterPro"/>
</dbReference>
<dbReference type="AlphaFoldDB" id="A0A1I2PPW8"/>
<dbReference type="Pfam" id="PF00933">
    <property type="entry name" value="Glyco_hydro_3"/>
    <property type="match status" value="1"/>
</dbReference>
<dbReference type="InterPro" id="IPR001764">
    <property type="entry name" value="Glyco_hydro_3_N"/>
</dbReference>
<evidence type="ECO:0000256" key="2">
    <source>
        <dbReference type="ARBA" id="ARBA00022801"/>
    </source>
</evidence>
<dbReference type="EMBL" id="FOOE01000031">
    <property type="protein sequence ID" value="SFG17443.1"/>
    <property type="molecule type" value="Genomic_DNA"/>
</dbReference>
<keyword evidence="6" id="KW-1185">Reference proteome</keyword>
<sequence>MTLDEKVGQLVISGFQGETVSEELKELIEKYHIGGIILFRSNIKDSNQLVEFTNSIKEINSINGGVPIFVSVDQEGGRVSRLPKEIDKFPSAANIGKLDDEKLSYKIGNLLGETIKSFGFNLDFAPVLDIASNPENKVIGDRAFGDNPDIVCRMGLQFMNGLKDSNVISVVKHFPGHGDTKADSHYELPYLNHDRKRLDTIEFVPFKKAVEYGVDGIMVSHIVLKNIDDKNPATMSKTVATDILRKEFNYNGVIFTDDINMGAIAKNYLLRDAVIKSINAGVDVIVSSKGCEETRLIIEIIKEALKEGSISEERIDESIERILKLKNKYELQDKTLTKINPDNINKIINEKIK</sequence>
<dbReference type="GO" id="GO:0009254">
    <property type="term" value="P:peptidoglycan turnover"/>
    <property type="evidence" value="ECO:0007669"/>
    <property type="project" value="TreeGrafter"/>
</dbReference>
<dbReference type="PANTHER" id="PTHR30480:SF16">
    <property type="entry name" value="GLYCOSIDE HYDROLASE FAMILY 3 DOMAIN PROTEIN"/>
    <property type="match status" value="1"/>
</dbReference>
<dbReference type="eggNOG" id="COG1472">
    <property type="taxonomic scope" value="Bacteria"/>
</dbReference>
<proteinExistence type="inferred from homology"/>
<dbReference type="InterPro" id="IPR050226">
    <property type="entry name" value="NagZ_Beta-hexosaminidase"/>
</dbReference>
<protein>
    <submittedName>
        <fullName evidence="5">Beta-N-acetylhexosaminidase</fullName>
    </submittedName>
</protein>
<dbReference type="SUPFAM" id="SSF51445">
    <property type="entry name" value="(Trans)glycosidases"/>
    <property type="match status" value="1"/>
</dbReference>
<gene>
    <name evidence="5" type="ORF">SAMN04487885_1313</name>
</gene>
<evidence type="ECO:0000259" key="4">
    <source>
        <dbReference type="Pfam" id="PF00933"/>
    </source>
</evidence>
<keyword evidence="3" id="KW-0326">Glycosidase</keyword>
<reference evidence="5 6" key="1">
    <citation type="submission" date="2016-10" db="EMBL/GenBank/DDBJ databases">
        <authorList>
            <person name="de Groot N.N."/>
        </authorList>
    </citation>
    <scope>NUCLEOTIDE SEQUENCE [LARGE SCALE GENOMIC DNA]</scope>
    <source>
        <strain evidence="5 6">NLAE-zl-G419</strain>
    </source>
</reference>
<dbReference type="InterPro" id="IPR036962">
    <property type="entry name" value="Glyco_hydro_3_N_sf"/>
</dbReference>
<accession>A0A1I2PPW8</accession>
<comment type="similarity">
    <text evidence="1">Belongs to the glycosyl hydrolase 3 family.</text>
</comment>
<evidence type="ECO:0000313" key="6">
    <source>
        <dbReference type="Proteomes" id="UP000182135"/>
    </source>
</evidence>
<dbReference type="PANTHER" id="PTHR30480">
    <property type="entry name" value="BETA-HEXOSAMINIDASE-RELATED"/>
    <property type="match status" value="1"/>
</dbReference>
<evidence type="ECO:0000256" key="1">
    <source>
        <dbReference type="ARBA" id="ARBA00005336"/>
    </source>
</evidence>
<name>A0A1I2PPW8_9CLOT</name>
<organism evidence="5 6">
    <name type="scientific">Clostridium cadaveris</name>
    <dbReference type="NCBI Taxonomy" id="1529"/>
    <lineage>
        <taxon>Bacteria</taxon>
        <taxon>Bacillati</taxon>
        <taxon>Bacillota</taxon>
        <taxon>Clostridia</taxon>
        <taxon>Eubacteriales</taxon>
        <taxon>Clostridiaceae</taxon>
        <taxon>Clostridium</taxon>
    </lineage>
</organism>
<dbReference type="GO" id="GO:0004553">
    <property type="term" value="F:hydrolase activity, hydrolyzing O-glycosyl compounds"/>
    <property type="evidence" value="ECO:0007669"/>
    <property type="project" value="InterPro"/>
</dbReference>
<keyword evidence="2" id="KW-0378">Hydrolase</keyword>
<evidence type="ECO:0000313" key="5">
    <source>
        <dbReference type="EMBL" id="SFG17443.1"/>
    </source>
</evidence>
<evidence type="ECO:0000256" key="3">
    <source>
        <dbReference type="ARBA" id="ARBA00023295"/>
    </source>
</evidence>
<dbReference type="Proteomes" id="UP000182135">
    <property type="component" value="Unassembled WGS sequence"/>
</dbReference>